<evidence type="ECO:0008006" key="4">
    <source>
        <dbReference type="Google" id="ProtNLM"/>
    </source>
</evidence>
<dbReference type="EMBL" id="CM026429">
    <property type="protein sequence ID" value="KAG0565064.1"/>
    <property type="molecule type" value="Genomic_DNA"/>
</dbReference>
<organism evidence="2 3">
    <name type="scientific">Ceratodon purpureus</name>
    <name type="common">Fire moss</name>
    <name type="synonym">Dicranum purpureum</name>
    <dbReference type="NCBI Taxonomy" id="3225"/>
    <lineage>
        <taxon>Eukaryota</taxon>
        <taxon>Viridiplantae</taxon>
        <taxon>Streptophyta</taxon>
        <taxon>Embryophyta</taxon>
        <taxon>Bryophyta</taxon>
        <taxon>Bryophytina</taxon>
        <taxon>Bryopsida</taxon>
        <taxon>Dicranidae</taxon>
        <taxon>Pseudoditrichales</taxon>
        <taxon>Ditrichaceae</taxon>
        <taxon>Ceratodon</taxon>
    </lineage>
</organism>
<sequence length="578" mass="62814">MEEQFPSSAASGDNFDAFIADPLRPGLITSPLGEFSSPAFKSAPLDDEVNDGKAKSAVSSPVSPSRVSRSASLMPNLVQPWGLFGQGEDDNGPAETVRHPLMGHHPLSDEDEEEVAKPSELGLGESTRNSLDGVSPSKLPTASAASTTQTFSNSPEAVTSARPVLNASPLSFAGRSFGGSSELSSLRKLARQGAWRALVDKVKAAKQRGVLTTPVEELNYATYHLLALMKLRSYGAAADELVAVGNLDATQYRYEEYPSVYPDKSGSMVPFALRWMHAELPHRNGQTATTIERLYALLDYCNSRVESLQAIEAGSQKSSLPLVDAGMDSSSNEDAMARGGEEAPAEREAPGEETLTEEVDTTGEEDFGEFIASDTTITGKLLPTWMRRKESIVYALVGHHLFQKQYIVALQWMNQLLARSPTDADLLSKVGYVQLQLGDLGGAQQTFSKVEALLTDTTDEKLLNLTGRNRGLLHFAEKQYTKAFNEFTAVLSRSPHDMVSANNKALCLMYQRELLGATAVLEDSLQSSPRSTLNETMVLNLCSMYELASMNSVESKRTLSAWLLNHAPDDFDLSCTRL</sequence>
<dbReference type="SUPFAM" id="SSF48452">
    <property type="entry name" value="TPR-like"/>
    <property type="match status" value="1"/>
</dbReference>
<dbReference type="Proteomes" id="UP000822688">
    <property type="component" value="Chromosome 8"/>
</dbReference>
<gene>
    <name evidence="2" type="ORF">KC19_8G160700</name>
</gene>
<evidence type="ECO:0000313" key="3">
    <source>
        <dbReference type="Proteomes" id="UP000822688"/>
    </source>
</evidence>
<feature type="region of interest" description="Disordered" evidence="1">
    <location>
        <begin position="85"/>
        <end position="157"/>
    </location>
</feature>
<dbReference type="PANTHER" id="PTHR21581">
    <property type="entry name" value="D-ALANYL-D-ALANINE CARBOXYPEPTIDASE"/>
    <property type="match status" value="1"/>
</dbReference>
<comment type="caution">
    <text evidence="2">The sequence shown here is derived from an EMBL/GenBank/DDBJ whole genome shotgun (WGS) entry which is preliminary data.</text>
</comment>
<reference evidence="2" key="1">
    <citation type="submission" date="2020-06" db="EMBL/GenBank/DDBJ databases">
        <title>WGS assembly of Ceratodon purpureus strain R40.</title>
        <authorList>
            <person name="Carey S.B."/>
            <person name="Jenkins J."/>
            <person name="Shu S."/>
            <person name="Lovell J.T."/>
            <person name="Sreedasyam A."/>
            <person name="Maumus F."/>
            <person name="Tiley G.P."/>
            <person name="Fernandez-Pozo N."/>
            <person name="Barry K."/>
            <person name="Chen C."/>
            <person name="Wang M."/>
            <person name="Lipzen A."/>
            <person name="Daum C."/>
            <person name="Saski C.A."/>
            <person name="Payton A.C."/>
            <person name="Mcbreen J.C."/>
            <person name="Conrad R.E."/>
            <person name="Kollar L.M."/>
            <person name="Olsson S."/>
            <person name="Huttunen S."/>
            <person name="Landis J.B."/>
            <person name="Wickett N.J."/>
            <person name="Johnson M.G."/>
            <person name="Rensing S.A."/>
            <person name="Grimwood J."/>
            <person name="Schmutz J."/>
            <person name="Mcdaniel S.F."/>
        </authorList>
    </citation>
    <scope>NUCLEOTIDE SEQUENCE</scope>
    <source>
        <strain evidence="2">R40</strain>
    </source>
</reference>
<proteinExistence type="predicted"/>
<protein>
    <recommendedName>
        <fullName evidence="4">Trafficking protein particle complex subunit 12</fullName>
    </recommendedName>
</protein>
<keyword evidence="3" id="KW-1185">Reference proteome</keyword>
<dbReference type="Gene3D" id="1.25.40.10">
    <property type="entry name" value="Tetratricopeptide repeat domain"/>
    <property type="match status" value="1"/>
</dbReference>
<dbReference type="PANTHER" id="PTHR21581:SF6">
    <property type="entry name" value="TRAFFICKING PROTEIN PARTICLE COMPLEX SUBUNIT 12"/>
    <property type="match status" value="1"/>
</dbReference>
<dbReference type="AlphaFoldDB" id="A0A8T0H3X7"/>
<feature type="compositionally biased region" description="Low complexity" evidence="1">
    <location>
        <begin position="141"/>
        <end position="154"/>
    </location>
</feature>
<evidence type="ECO:0000256" key="1">
    <source>
        <dbReference type="SAM" id="MobiDB-lite"/>
    </source>
</evidence>
<feature type="compositionally biased region" description="Basic and acidic residues" evidence="1">
    <location>
        <begin position="335"/>
        <end position="350"/>
    </location>
</feature>
<accession>A0A8T0H3X7</accession>
<evidence type="ECO:0000313" key="2">
    <source>
        <dbReference type="EMBL" id="KAG0565064.1"/>
    </source>
</evidence>
<feature type="compositionally biased region" description="Low complexity" evidence="1">
    <location>
        <begin position="56"/>
        <end position="71"/>
    </location>
</feature>
<feature type="region of interest" description="Disordered" evidence="1">
    <location>
        <begin position="322"/>
        <end position="359"/>
    </location>
</feature>
<dbReference type="InterPro" id="IPR011990">
    <property type="entry name" value="TPR-like_helical_dom_sf"/>
</dbReference>
<feature type="region of interest" description="Disordered" evidence="1">
    <location>
        <begin position="30"/>
        <end position="71"/>
    </location>
</feature>
<name>A0A8T0H3X7_CERPU</name>